<proteinExistence type="predicted"/>
<gene>
    <name evidence="1" type="ORF">H7R52_19135</name>
</gene>
<comment type="caution">
    <text evidence="1">The sequence shown here is derived from an EMBL/GenBank/DDBJ whole genome shotgun (WGS) entry which is preliminary data.</text>
</comment>
<evidence type="ECO:0000313" key="1">
    <source>
        <dbReference type="EMBL" id="MBC6499856.1"/>
    </source>
</evidence>
<dbReference type="Proteomes" id="UP000650485">
    <property type="component" value="Unassembled WGS sequence"/>
</dbReference>
<dbReference type="AlphaFoldDB" id="A0A923NJ20"/>
<name>A0A923NJ20_WEICO</name>
<reference evidence="1" key="1">
    <citation type="submission" date="2020-08" db="EMBL/GenBank/DDBJ databases">
        <title>Complete genome sequence of Weissella confusa strain FS54 provides insights into metabolic potential.</title>
        <authorList>
            <person name="Fhoula I."/>
            <person name="Najjari A."/>
            <person name="Lekired A."/>
            <person name="Bessrour-Aouam N."/>
            <person name="Jaballah S."/>
            <person name="Klibi N."/>
            <person name="Ouzari H.-I."/>
        </authorList>
    </citation>
    <scope>NUCLEOTIDE SEQUENCE</scope>
    <source>
        <strain evidence="1">FS54</strain>
    </source>
</reference>
<protein>
    <submittedName>
        <fullName evidence="1">Uncharacterized protein</fullName>
    </submittedName>
</protein>
<organism evidence="1 2">
    <name type="scientific">Weissella confusa</name>
    <name type="common">Lactobacillus confusus</name>
    <dbReference type="NCBI Taxonomy" id="1583"/>
    <lineage>
        <taxon>Bacteria</taxon>
        <taxon>Bacillati</taxon>
        <taxon>Bacillota</taxon>
        <taxon>Bacilli</taxon>
        <taxon>Lactobacillales</taxon>
        <taxon>Lactobacillaceae</taxon>
        <taxon>Weissella</taxon>
    </lineage>
</organism>
<accession>A0A923NJ20</accession>
<sequence length="257" mass="27648">MADKVNKIKESVGNGLKAAQVGAGKVAEAVSAKTAEARLNMAVNGKLRRPFKSMNTTRRATINSLAKLYEQELLNDETFEDLRTRFEQQLIQNLNEALHGMVVDFATDDATKQFVFDNTAIKQVALPSGMAPSLTTVQLNDSKLINNSAKSLAINGATKTLDAASKLKPVSKVVGNAGVAGAAISIVTGGVEMAAEKIRFQMLARKQFEMSGLKMEFDDVMKIVADQIETFKASLTKAQPSLLLLPVSDLAADDTEE</sequence>
<dbReference type="EMBL" id="JACSZT010000024">
    <property type="protein sequence ID" value="MBC6499856.1"/>
    <property type="molecule type" value="Genomic_DNA"/>
</dbReference>
<evidence type="ECO:0000313" key="2">
    <source>
        <dbReference type="Proteomes" id="UP000650485"/>
    </source>
</evidence>